<feature type="transmembrane region" description="Helical" evidence="9">
    <location>
        <begin position="88"/>
        <end position="107"/>
    </location>
</feature>
<evidence type="ECO:0000256" key="1">
    <source>
        <dbReference type="ARBA" id="ARBA00004141"/>
    </source>
</evidence>
<keyword evidence="8" id="KW-0407">Ion channel</keyword>
<evidence type="ECO:0000256" key="5">
    <source>
        <dbReference type="ARBA" id="ARBA00022989"/>
    </source>
</evidence>
<dbReference type="InterPro" id="IPR020966">
    <property type="entry name" value="ALMT"/>
</dbReference>
<evidence type="ECO:0000256" key="2">
    <source>
        <dbReference type="ARBA" id="ARBA00007079"/>
    </source>
</evidence>
<dbReference type="GO" id="GO:0034220">
    <property type="term" value="P:monoatomic ion transmembrane transport"/>
    <property type="evidence" value="ECO:0007669"/>
    <property type="project" value="UniProtKB-KW"/>
</dbReference>
<sequence>MTEKLSSFRHVIYEKREKLLSNNGFSDLRFTDIESNNLLEGDNNYGRTRLCCCCSCGNLSSKIFGVFNDAKDIARKAWDMGVYDLRKIVFSAKIGLALTIVALLIFFQEPNPDLNHYSVWAILTVVVGFELTIGYYDEEWLGLRVKRGL</sequence>
<dbReference type="PANTHER" id="PTHR31086">
    <property type="entry name" value="ALUMINUM-ACTIVATED MALATE TRANSPORTER 10"/>
    <property type="match status" value="1"/>
</dbReference>
<accession>A0ABD1B4L3</accession>
<comment type="subcellular location">
    <subcellularLocation>
        <location evidence="1">Membrane</location>
        <topology evidence="1">Multi-pass membrane protein</topology>
    </subcellularLocation>
</comment>
<dbReference type="Pfam" id="PF11744">
    <property type="entry name" value="ALMT"/>
    <property type="match status" value="1"/>
</dbReference>
<evidence type="ECO:0000256" key="7">
    <source>
        <dbReference type="ARBA" id="ARBA00023136"/>
    </source>
</evidence>
<protein>
    <submittedName>
        <fullName evidence="10">Aluminum-activated malate transporter 9</fullName>
    </submittedName>
</protein>
<evidence type="ECO:0000256" key="6">
    <source>
        <dbReference type="ARBA" id="ARBA00023065"/>
    </source>
</evidence>
<comment type="similarity">
    <text evidence="2">Belongs to the aromatic acid exporter (TC 2.A.85) family.</text>
</comment>
<reference evidence="10 11" key="1">
    <citation type="submission" date="2024-04" db="EMBL/GenBank/DDBJ databases">
        <title>Genome assembly C_amara_ONT_v2.</title>
        <authorList>
            <person name="Yant L."/>
            <person name="Moore C."/>
            <person name="Slenker M."/>
        </authorList>
    </citation>
    <scope>NUCLEOTIDE SEQUENCE [LARGE SCALE GENOMIC DNA]</scope>
    <source>
        <tissue evidence="10">Leaf</tissue>
    </source>
</reference>
<evidence type="ECO:0000256" key="9">
    <source>
        <dbReference type="SAM" id="Phobius"/>
    </source>
</evidence>
<dbReference type="AlphaFoldDB" id="A0ABD1B4L3"/>
<evidence type="ECO:0000313" key="10">
    <source>
        <dbReference type="EMBL" id="KAL1210684.1"/>
    </source>
</evidence>
<dbReference type="Proteomes" id="UP001558713">
    <property type="component" value="Unassembled WGS sequence"/>
</dbReference>
<dbReference type="GO" id="GO:0016020">
    <property type="term" value="C:membrane"/>
    <property type="evidence" value="ECO:0007669"/>
    <property type="project" value="UniProtKB-SubCell"/>
</dbReference>
<keyword evidence="11" id="KW-1185">Reference proteome</keyword>
<comment type="caution">
    <text evidence="10">The sequence shown here is derived from an EMBL/GenBank/DDBJ whole genome shotgun (WGS) entry which is preliminary data.</text>
</comment>
<feature type="transmembrane region" description="Helical" evidence="9">
    <location>
        <begin position="119"/>
        <end position="136"/>
    </location>
</feature>
<evidence type="ECO:0000256" key="4">
    <source>
        <dbReference type="ARBA" id="ARBA00022692"/>
    </source>
</evidence>
<gene>
    <name evidence="10" type="ORF">V5N11_030317</name>
</gene>
<keyword evidence="4 9" id="KW-0812">Transmembrane</keyword>
<keyword evidence="6" id="KW-0406">Ion transport</keyword>
<evidence type="ECO:0000256" key="3">
    <source>
        <dbReference type="ARBA" id="ARBA00022448"/>
    </source>
</evidence>
<evidence type="ECO:0000313" key="11">
    <source>
        <dbReference type="Proteomes" id="UP001558713"/>
    </source>
</evidence>
<proteinExistence type="inferred from homology"/>
<keyword evidence="5 9" id="KW-1133">Transmembrane helix</keyword>
<dbReference type="EMBL" id="JBANAX010000393">
    <property type="protein sequence ID" value="KAL1210684.1"/>
    <property type="molecule type" value="Genomic_DNA"/>
</dbReference>
<keyword evidence="3" id="KW-0813">Transport</keyword>
<organism evidence="10 11">
    <name type="scientific">Cardamine amara subsp. amara</name>
    <dbReference type="NCBI Taxonomy" id="228776"/>
    <lineage>
        <taxon>Eukaryota</taxon>
        <taxon>Viridiplantae</taxon>
        <taxon>Streptophyta</taxon>
        <taxon>Embryophyta</taxon>
        <taxon>Tracheophyta</taxon>
        <taxon>Spermatophyta</taxon>
        <taxon>Magnoliopsida</taxon>
        <taxon>eudicotyledons</taxon>
        <taxon>Gunneridae</taxon>
        <taxon>Pentapetalae</taxon>
        <taxon>rosids</taxon>
        <taxon>malvids</taxon>
        <taxon>Brassicales</taxon>
        <taxon>Brassicaceae</taxon>
        <taxon>Cardamineae</taxon>
        <taxon>Cardamine</taxon>
    </lineage>
</organism>
<evidence type="ECO:0000256" key="8">
    <source>
        <dbReference type="ARBA" id="ARBA00023303"/>
    </source>
</evidence>
<keyword evidence="7 9" id="KW-0472">Membrane</keyword>
<name>A0ABD1B4L3_CARAN</name>